<feature type="transmembrane region" description="Helical" evidence="6">
    <location>
        <begin position="264"/>
        <end position="287"/>
    </location>
</feature>
<keyword evidence="8" id="KW-1185">Reference proteome</keyword>
<organism evidence="7 8">
    <name type="scientific">Eremothecium cymbalariae (strain CBS 270.75 / DBVPG 7215 / KCTC 17166 / NRRL Y-17582)</name>
    <name type="common">Yeast</name>
    <dbReference type="NCBI Taxonomy" id="931890"/>
    <lineage>
        <taxon>Eukaryota</taxon>
        <taxon>Fungi</taxon>
        <taxon>Dikarya</taxon>
        <taxon>Ascomycota</taxon>
        <taxon>Saccharomycotina</taxon>
        <taxon>Saccharomycetes</taxon>
        <taxon>Saccharomycetales</taxon>
        <taxon>Saccharomycetaceae</taxon>
        <taxon>Eremothecium</taxon>
    </lineage>
</organism>
<dbReference type="InterPro" id="IPR045225">
    <property type="entry name" value="Uracil/uridine/allantoin_perm"/>
</dbReference>
<dbReference type="InterPro" id="IPR001248">
    <property type="entry name" value="Pur-cyt_permease"/>
</dbReference>
<reference evidence="7 8" key="1">
    <citation type="journal article" date="2011" name="G3 (Bethesda)">
        <title>Genome evolution in the Eremothecium clade of the Saccharomyces complex revealed by comparative genomics.</title>
        <authorList>
            <person name="Wendland J."/>
            <person name="Walther A."/>
        </authorList>
    </citation>
    <scope>NUCLEOTIDE SEQUENCE [LARGE SCALE GENOMIC DNA]</scope>
    <source>
        <strain evidence="8">CBS 270.75 / DBVPG 7215 / KCTC 17166 / NRRL Y-17582</strain>
    </source>
</reference>
<dbReference type="PANTHER" id="PTHR30618:SF15">
    <property type="entry name" value="NICOTINAMIDE RIBOSIDE TRANSPORTER 1-RELATED"/>
    <property type="match status" value="1"/>
</dbReference>
<accession>I6NEB4</accession>
<feature type="transmembrane region" description="Helical" evidence="6">
    <location>
        <begin position="470"/>
        <end position="491"/>
    </location>
</feature>
<dbReference type="OMA" id="AHMVTRD"/>
<comment type="subcellular location">
    <subcellularLocation>
        <location evidence="1">Membrane</location>
        <topology evidence="1">Multi-pass membrane protein</topology>
    </subcellularLocation>
</comment>
<evidence type="ECO:0000256" key="3">
    <source>
        <dbReference type="ARBA" id="ARBA00022692"/>
    </source>
</evidence>
<keyword evidence="5 6" id="KW-0472">Membrane</keyword>
<dbReference type="PANTHER" id="PTHR30618">
    <property type="entry name" value="NCS1 FAMILY PURINE/PYRIMIDINE TRANSPORTER"/>
    <property type="match status" value="1"/>
</dbReference>
<dbReference type="EMBL" id="CP002501">
    <property type="protein sequence ID" value="AET40406.1"/>
    <property type="molecule type" value="Genomic_DNA"/>
</dbReference>
<sequence length="538" mass="60206">MSIFSKIDGLLKLEESDDMKNRDIVPMPLSRRRWGIISYISYWSIMCLCMSVWTGAVSLYAAGLNGAHIMGIVIIGNAFISLIAILNSFYGSQYHIGYSVYQRVVFGIYGSYFGVLMRSLLSVVWFALQAWIGGSCVTLLISTWSKKYSEIAQFGPNVPFTPQELIGLIVFLALNFPILFIKPEYFDLLLTSSSLLTLGACVGLFIWVLRLNNGHVGSLITKPVVLSSSDLGWMWIYGIGSWYSSVIAALSNQADYSRFNKRPVDSILGTIIGVNLTGFIVPLLAVITNSAFKELYPDEDLQTPADIYKLLLIDHYTPKVRAACCFAAVCLIVSQLAISTVANAIPGGMDLSTLFPKYINTKRGAIVVFLLLWPAQPWTYLQSGNTFIAVMNSFSIFISPMVAIYMCEYYVVRKRIIKLSDCYLHTAESTYWYTMGLNIKAFICFLLGTAPGLPGLIHSANDSVEVGDSIYYFYGSFIFQFTSTFLLYWIANLIYPSEVGSRDDTDYFNTFTDDELAQWNIAGFSDYDMLSMDLLKQE</sequence>
<dbReference type="HOGENOM" id="CLU_021555_3_0_1"/>
<gene>
    <name evidence="7" type="ordered locus">Ecym_5676</name>
</gene>
<dbReference type="GeneID" id="11470946"/>
<evidence type="ECO:0000256" key="2">
    <source>
        <dbReference type="ARBA" id="ARBA00008974"/>
    </source>
</evidence>
<dbReference type="Gene3D" id="1.10.4160.10">
    <property type="entry name" value="Hydantoin permease"/>
    <property type="match status" value="1"/>
</dbReference>
<dbReference type="RefSeq" id="XP_003647223.1">
    <property type="nucleotide sequence ID" value="XM_003647175.1"/>
</dbReference>
<feature type="transmembrane region" description="Helical" evidence="6">
    <location>
        <begin position="96"/>
        <end position="116"/>
    </location>
</feature>
<name>I6NEB4_ERECY</name>
<dbReference type="KEGG" id="erc:Ecym_5676"/>
<dbReference type="InParanoid" id="I6NEB4"/>
<dbReference type="CDD" id="cd11482">
    <property type="entry name" value="SLC-NCS1sbd_NRT1-like"/>
    <property type="match status" value="1"/>
</dbReference>
<dbReference type="GO" id="GO:0005886">
    <property type="term" value="C:plasma membrane"/>
    <property type="evidence" value="ECO:0007669"/>
    <property type="project" value="TreeGrafter"/>
</dbReference>
<feature type="transmembrane region" description="Helical" evidence="6">
    <location>
        <begin position="320"/>
        <end position="342"/>
    </location>
</feature>
<dbReference type="Pfam" id="PF02133">
    <property type="entry name" value="Transp_cyt_pur"/>
    <property type="match status" value="1"/>
</dbReference>
<feature type="transmembrane region" description="Helical" evidence="6">
    <location>
        <begin position="363"/>
        <end position="381"/>
    </location>
</feature>
<evidence type="ECO:0000256" key="5">
    <source>
        <dbReference type="ARBA" id="ARBA00023136"/>
    </source>
</evidence>
<evidence type="ECO:0000256" key="6">
    <source>
        <dbReference type="SAM" id="Phobius"/>
    </source>
</evidence>
<feature type="transmembrane region" description="Helical" evidence="6">
    <location>
        <begin position="36"/>
        <end position="62"/>
    </location>
</feature>
<dbReference type="AlphaFoldDB" id="I6NEB4"/>
<keyword evidence="4 6" id="KW-1133">Transmembrane helix</keyword>
<feature type="transmembrane region" description="Helical" evidence="6">
    <location>
        <begin position="69"/>
        <end position="90"/>
    </location>
</feature>
<protein>
    <recommendedName>
        <fullName evidence="9">Thiamine transporter</fullName>
    </recommendedName>
</protein>
<feature type="transmembrane region" description="Helical" evidence="6">
    <location>
        <begin position="431"/>
        <end position="450"/>
    </location>
</feature>
<evidence type="ECO:0000256" key="1">
    <source>
        <dbReference type="ARBA" id="ARBA00004141"/>
    </source>
</evidence>
<feature type="transmembrane region" description="Helical" evidence="6">
    <location>
        <begin position="188"/>
        <end position="209"/>
    </location>
</feature>
<evidence type="ECO:0008006" key="9">
    <source>
        <dbReference type="Google" id="ProtNLM"/>
    </source>
</evidence>
<dbReference type="OrthoDB" id="2018619at2759"/>
<proteinExistence type="inferred from homology"/>
<dbReference type="GO" id="GO:0015205">
    <property type="term" value="F:nucleobase transmembrane transporter activity"/>
    <property type="evidence" value="ECO:0007669"/>
    <property type="project" value="TreeGrafter"/>
</dbReference>
<feature type="transmembrane region" description="Helical" evidence="6">
    <location>
        <begin position="123"/>
        <end position="145"/>
    </location>
</feature>
<comment type="similarity">
    <text evidence="2">Belongs to the purine-cytosine permease (2.A.39) family.</text>
</comment>
<evidence type="ECO:0000256" key="4">
    <source>
        <dbReference type="ARBA" id="ARBA00022989"/>
    </source>
</evidence>
<feature type="transmembrane region" description="Helical" evidence="6">
    <location>
        <begin position="232"/>
        <end position="252"/>
    </location>
</feature>
<keyword evidence="3 6" id="KW-0812">Transmembrane</keyword>
<dbReference type="FunCoup" id="I6NEB4">
    <property type="interactions" value="80"/>
</dbReference>
<dbReference type="eggNOG" id="KOG2466">
    <property type="taxonomic scope" value="Eukaryota"/>
</dbReference>
<dbReference type="Proteomes" id="UP000006790">
    <property type="component" value="Chromosome 5"/>
</dbReference>
<evidence type="ECO:0000313" key="7">
    <source>
        <dbReference type="EMBL" id="AET40406.1"/>
    </source>
</evidence>
<evidence type="ECO:0000313" key="8">
    <source>
        <dbReference type="Proteomes" id="UP000006790"/>
    </source>
</evidence>
<feature type="transmembrane region" description="Helical" evidence="6">
    <location>
        <begin position="165"/>
        <end position="181"/>
    </location>
</feature>
<feature type="transmembrane region" description="Helical" evidence="6">
    <location>
        <begin position="387"/>
        <end position="411"/>
    </location>
</feature>